<accession>A0A820B1L5</accession>
<dbReference type="EMBL" id="CAJOBD010014310">
    <property type="protein sequence ID" value="CAF4198779.1"/>
    <property type="molecule type" value="Genomic_DNA"/>
</dbReference>
<organism evidence="1 2">
    <name type="scientific">Rotaria sordida</name>
    <dbReference type="NCBI Taxonomy" id="392033"/>
    <lineage>
        <taxon>Eukaryota</taxon>
        <taxon>Metazoa</taxon>
        <taxon>Spiralia</taxon>
        <taxon>Gnathifera</taxon>
        <taxon>Rotifera</taxon>
        <taxon>Eurotatoria</taxon>
        <taxon>Bdelloidea</taxon>
        <taxon>Philodinida</taxon>
        <taxon>Philodinidae</taxon>
        <taxon>Rotaria</taxon>
    </lineage>
</organism>
<sequence>KIISQISNSNLPSYLCYDNKTNAFYGMQRFINKRGCRLVRLNPYNGTIEVLSDDFNDYEPSAGNCYEGYYFTMIVLNIETQKILTFDLNKNGKLISNKLAEEYLCSLAFIPT</sequence>
<dbReference type="AlphaFoldDB" id="A0A820B1L5"/>
<proteinExistence type="predicted"/>
<protein>
    <submittedName>
        <fullName evidence="1">Uncharacterized protein</fullName>
    </submittedName>
</protein>
<dbReference type="Proteomes" id="UP000663836">
    <property type="component" value="Unassembled WGS sequence"/>
</dbReference>
<reference evidence="1" key="1">
    <citation type="submission" date="2021-02" db="EMBL/GenBank/DDBJ databases">
        <authorList>
            <person name="Nowell W R."/>
        </authorList>
    </citation>
    <scope>NUCLEOTIDE SEQUENCE</scope>
</reference>
<gene>
    <name evidence="1" type="ORF">JBS370_LOCUS36414</name>
</gene>
<name>A0A820B1L5_9BILA</name>
<comment type="caution">
    <text evidence="1">The sequence shown here is derived from an EMBL/GenBank/DDBJ whole genome shotgun (WGS) entry which is preliminary data.</text>
</comment>
<feature type="non-terminal residue" evidence="1">
    <location>
        <position position="1"/>
    </location>
</feature>
<evidence type="ECO:0000313" key="1">
    <source>
        <dbReference type="EMBL" id="CAF4198779.1"/>
    </source>
</evidence>
<evidence type="ECO:0000313" key="2">
    <source>
        <dbReference type="Proteomes" id="UP000663836"/>
    </source>
</evidence>